<dbReference type="Proteomes" id="UP000295554">
    <property type="component" value="Unassembled WGS sequence"/>
</dbReference>
<reference evidence="1 2" key="1">
    <citation type="submission" date="2019-03" db="EMBL/GenBank/DDBJ databases">
        <title>Seongchinamella monodicae gen. nov., sp. nov., a novel member of the Gammaproteobacteria isolated from a tidal mudflat of beach.</title>
        <authorList>
            <person name="Yang H.G."/>
            <person name="Kang J.W."/>
            <person name="Lee S.D."/>
        </authorList>
    </citation>
    <scope>NUCLEOTIDE SEQUENCE [LARGE SCALE GENOMIC DNA]</scope>
    <source>
        <strain evidence="1 2">GH4-78</strain>
    </source>
</reference>
<dbReference type="AlphaFoldDB" id="A0A4V2ZXQ5"/>
<gene>
    <name evidence="1" type="ORF">E2F43_06990</name>
</gene>
<accession>A0A4V2ZXQ5</accession>
<evidence type="ECO:0000313" key="1">
    <source>
        <dbReference type="EMBL" id="TDG15965.1"/>
    </source>
</evidence>
<proteinExistence type="predicted"/>
<keyword evidence="2" id="KW-1185">Reference proteome</keyword>
<name>A0A4V2ZXQ5_9GAMM</name>
<protein>
    <submittedName>
        <fullName evidence="1">Uncharacterized protein</fullName>
    </submittedName>
</protein>
<dbReference type="EMBL" id="SMSE01000001">
    <property type="protein sequence ID" value="TDG15965.1"/>
    <property type="molecule type" value="Genomic_DNA"/>
</dbReference>
<organism evidence="1 2">
    <name type="scientific">Seongchinamella unica</name>
    <dbReference type="NCBI Taxonomy" id="2547392"/>
    <lineage>
        <taxon>Bacteria</taxon>
        <taxon>Pseudomonadati</taxon>
        <taxon>Pseudomonadota</taxon>
        <taxon>Gammaproteobacteria</taxon>
        <taxon>Cellvibrionales</taxon>
        <taxon>Halieaceae</taxon>
        <taxon>Seongchinamella</taxon>
    </lineage>
</organism>
<dbReference type="RefSeq" id="WP_133210936.1">
    <property type="nucleotide sequence ID" value="NZ_SMSE01000001.1"/>
</dbReference>
<evidence type="ECO:0000313" key="2">
    <source>
        <dbReference type="Proteomes" id="UP000295554"/>
    </source>
</evidence>
<comment type="caution">
    <text evidence="1">The sequence shown here is derived from an EMBL/GenBank/DDBJ whole genome shotgun (WGS) entry which is preliminary data.</text>
</comment>
<sequence>MATPIEQLEAAGVIDTSNLSNEVRDAINKRTTQDMVDSLVAFHKTVSEEHVAMGAMALSDDDEENGGMF</sequence>